<dbReference type="EMBL" id="BCSY01000046">
    <property type="protein sequence ID" value="GAS95962.1"/>
    <property type="molecule type" value="Genomic_DNA"/>
</dbReference>
<feature type="domain" description="Transcriptional regulator TetR C-terminal Proteobacteria type" evidence="1">
    <location>
        <begin position="27"/>
        <end position="110"/>
    </location>
</feature>
<sequence length="175" mass="19233">MTQLWNRMPLDAIVDAASQVTEEVVYGIGRAITDFWSPAEAVAFLRLIIWEGPRFPELGHGLMDCGRSPARRAVNGYVRRLGQDRGFRIDDPDLATTQLIDVILGEMLAQRGLPHRLHTRSTCMVVYCSTCPGPMSVQLAVGDGGCGPVTERPCRTALTVQSSIDPLPTRLTITR</sequence>
<dbReference type="Proteomes" id="UP000069443">
    <property type="component" value="Unassembled WGS sequence"/>
</dbReference>
<reference evidence="3" key="1">
    <citation type="journal article" date="2016" name="Genome Announc.">
        <title>Draft Genome Sequences of Five Rapidly Growing Mycobacterium Species, M. thermoresistibile, M. fortuitum subsp. acetamidolyticum, M. canariasense, M. brisbanense, and M. novocastrense.</title>
        <authorList>
            <person name="Katahira K."/>
            <person name="Ogura Y."/>
            <person name="Gotoh Y."/>
            <person name="Hayashi T."/>
        </authorList>
    </citation>
    <scope>NUCLEOTIDE SEQUENCE [LARGE SCALE GENOMIC DNA]</scope>
    <source>
        <strain evidence="3">JCM15298</strain>
    </source>
</reference>
<gene>
    <name evidence="2" type="ORF">RMCC_2928</name>
</gene>
<protein>
    <submittedName>
        <fullName evidence="2">Regulatory protein TetR</fullName>
    </submittedName>
</protein>
<evidence type="ECO:0000313" key="3">
    <source>
        <dbReference type="Proteomes" id="UP000069443"/>
    </source>
</evidence>
<evidence type="ECO:0000313" key="2">
    <source>
        <dbReference type="EMBL" id="GAS95962.1"/>
    </source>
</evidence>
<accession>A0A100WCH6</accession>
<reference evidence="3" key="2">
    <citation type="submission" date="2016-02" db="EMBL/GenBank/DDBJ databases">
        <title>Draft genome sequence of five rapidly growing Mycobacterium species.</title>
        <authorList>
            <person name="Katahira K."/>
            <person name="Gotou Y."/>
            <person name="Iida K."/>
            <person name="Ogura Y."/>
            <person name="Hayashi T."/>
        </authorList>
    </citation>
    <scope>NUCLEOTIDE SEQUENCE [LARGE SCALE GENOMIC DNA]</scope>
    <source>
        <strain evidence="3">JCM15298</strain>
    </source>
</reference>
<proteinExistence type="predicted"/>
<dbReference type="Pfam" id="PF14246">
    <property type="entry name" value="TetR_C_7"/>
    <property type="match status" value="1"/>
</dbReference>
<keyword evidence="3" id="KW-1185">Reference proteome</keyword>
<comment type="caution">
    <text evidence="2">The sequence shown here is derived from an EMBL/GenBank/DDBJ whole genome shotgun (WGS) entry which is preliminary data.</text>
</comment>
<dbReference type="InterPro" id="IPR039536">
    <property type="entry name" value="TetR_C_Proteobacteria"/>
</dbReference>
<name>A0A100WCH6_MYCCR</name>
<dbReference type="AlphaFoldDB" id="A0A100WCH6"/>
<dbReference type="STRING" id="228230.RMCC_2928"/>
<organism evidence="2 3">
    <name type="scientific">Mycolicibacterium canariasense</name>
    <name type="common">Mycobacterium canariasense</name>
    <dbReference type="NCBI Taxonomy" id="228230"/>
    <lineage>
        <taxon>Bacteria</taxon>
        <taxon>Bacillati</taxon>
        <taxon>Actinomycetota</taxon>
        <taxon>Actinomycetes</taxon>
        <taxon>Mycobacteriales</taxon>
        <taxon>Mycobacteriaceae</taxon>
        <taxon>Mycolicibacterium</taxon>
    </lineage>
</organism>
<dbReference type="Gene3D" id="1.10.357.10">
    <property type="entry name" value="Tetracycline Repressor, domain 2"/>
    <property type="match status" value="1"/>
</dbReference>
<evidence type="ECO:0000259" key="1">
    <source>
        <dbReference type="Pfam" id="PF14246"/>
    </source>
</evidence>